<proteinExistence type="predicted"/>
<evidence type="ECO:0000313" key="1">
    <source>
        <dbReference type="EMBL" id="KAJ8969662.1"/>
    </source>
</evidence>
<organism evidence="1 2">
    <name type="scientific">Molorchus minor</name>
    <dbReference type="NCBI Taxonomy" id="1323400"/>
    <lineage>
        <taxon>Eukaryota</taxon>
        <taxon>Metazoa</taxon>
        <taxon>Ecdysozoa</taxon>
        <taxon>Arthropoda</taxon>
        <taxon>Hexapoda</taxon>
        <taxon>Insecta</taxon>
        <taxon>Pterygota</taxon>
        <taxon>Neoptera</taxon>
        <taxon>Endopterygota</taxon>
        <taxon>Coleoptera</taxon>
        <taxon>Polyphaga</taxon>
        <taxon>Cucujiformia</taxon>
        <taxon>Chrysomeloidea</taxon>
        <taxon>Cerambycidae</taxon>
        <taxon>Lamiinae</taxon>
        <taxon>Monochamini</taxon>
        <taxon>Molorchus</taxon>
    </lineage>
</organism>
<reference evidence="1" key="1">
    <citation type="journal article" date="2023" name="Insect Mol. Biol.">
        <title>Genome sequencing provides insights into the evolution of gene families encoding plant cell wall-degrading enzymes in longhorned beetles.</title>
        <authorList>
            <person name="Shin N.R."/>
            <person name="Okamura Y."/>
            <person name="Kirsch R."/>
            <person name="Pauchet Y."/>
        </authorList>
    </citation>
    <scope>NUCLEOTIDE SEQUENCE</scope>
    <source>
        <strain evidence="1">MMC_N1</strain>
    </source>
</reference>
<gene>
    <name evidence="1" type="ORF">NQ317_004892</name>
</gene>
<dbReference type="Proteomes" id="UP001162164">
    <property type="component" value="Unassembled WGS sequence"/>
</dbReference>
<dbReference type="EMBL" id="JAPWTJ010001755">
    <property type="protein sequence ID" value="KAJ8969662.1"/>
    <property type="molecule type" value="Genomic_DNA"/>
</dbReference>
<protein>
    <submittedName>
        <fullName evidence="1">Uncharacterized protein</fullName>
    </submittedName>
</protein>
<accession>A0ABQ9IZT5</accession>
<sequence length="9" mass="1183">MHRFGFYIL</sequence>
<evidence type="ECO:0000313" key="2">
    <source>
        <dbReference type="Proteomes" id="UP001162164"/>
    </source>
</evidence>
<name>A0ABQ9IZT5_9CUCU</name>
<comment type="caution">
    <text evidence="1">The sequence shown here is derived from an EMBL/GenBank/DDBJ whole genome shotgun (WGS) entry which is preliminary data.</text>
</comment>
<keyword evidence="2" id="KW-1185">Reference proteome</keyword>